<dbReference type="RefSeq" id="WP_103661328.1">
    <property type="nucleotide sequence ID" value="NZ_ML136879.1"/>
</dbReference>
<keyword evidence="1" id="KW-0812">Transmembrane</keyword>
<evidence type="ECO:0000256" key="1">
    <source>
        <dbReference type="SAM" id="Phobius"/>
    </source>
</evidence>
<reference evidence="2 3" key="1">
    <citation type="submission" date="2018-12" db="EMBL/GenBank/DDBJ databases">
        <authorList>
            <person name="Meng J."/>
        </authorList>
    </citation>
    <scope>NUCLEOTIDE SEQUENCE [LARGE SCALE GENOMIC DNA]</scope>
    <source>
        <strain evidence="2 3">HT111-2</strain>
    </source>
</reference>
<feature type="transmembrane region" description="Helical" evidence="1">
    <location>
        <begin position="12"/>
        <end position="38"/>
    </location>
</feature>
<keyword evidence="1" id="KW-0472">Membrane</keyword>
<name>A0A437SVE1_9LACO</name>
<organism evidence="2 3">
    <name type="scientific">Lactobacillus xujianguonis</name>
    <dbReference type="NCBI Taxonomy" id="2495899"/>
    <lineage>
        <taxon>Bacteria</taxon>
        <taxon>Bacillati</taxon>
        <taxon>Bacillota</taxon>
        <taxon>Bacilli</taxon>
        <taxon>Lactobacillales</taxon>
        <taxon>Lactobacillaceae</taxon>
        <taxon>Lactobacillus</taxon>
    </lineage>
</organism>
<evidence type="ECO:0000313" key="2">
    <source>
        <dbReference type="EMBL" id="RVU70891.1"/>
    </source>
</evidence>
<sequence>MKKFMLNLITVCAWIYQVLIVVDLVGIVIFGVLGGIAFSQPGIKKEVFSQFKIANPNFGLIVLILAIFFVVLAITQFFICGYVKKIIKHIKQDIYFDKQNLALLKKMLIAIGIYTVANILMFITFSFVKADFNSIAKVTDQSFIYPFNLTSGLTYLATFYVIYLVFKSGLKLQDDSNSII</sequence>
<dbReference type="EMBL" id="RXIA01000011">
    <property type="protein sequence ID" value="RVU70891.1"/>
    <property type="molecule type" value="Genomic_DNA"/>
</dbReference>
<comment type="caution">
    <text evidence="2">The sequence shown here is derived from an EMBL/GenBank/DDBJ whole genome shotgun (WGS) entry which is preliminary data.</text>
</comment>
<dbReference type="Proteomes" id="UP000288291">
    <property type="component" value="Unassembled WGS sequence"/>
</dbReference>
<feature type="transmembrane region" description="Helical" evidence="1">
    <location>
        <begin position="143"/>
        <end position="166"/>
    </location>
</feature>
<keyword evidence="3" id="KW-1185">Reference proteome</keyword>
<feature type="transmembrane region" description="Helical" evidence="1">
    <location>
        <begin position="58"/>
        <end position="83"/>
    </location>
</feature>
<accession>A0A437SVE1</accession>
<dbReference type="AlphaFoldDB" id="A0A437SVE1"/>
<protein>
    <submittedName>
        <fullName evidence="2">DUF2975 domain-containing protein</fullName>
    </submittedName>
</protein>
<gene>
    <name evidence="2" type="ORF">EJK17_04870</name>
</gene>
<feature type="transmembrane region" description="Helical" evidence="1">
    <location>
        <begin position="103"/>
        <end position="123"/>
    </location>
</feature>
<keyword evidence="1" id="KW-1133">Transmembrane helix</keyword>
<proteinExistence type="predicted"/>
<evidence type="ECO:0000313" key="3">
    <source>
        <dbReference type="Proteomes" id="UP000288291"/>
    </source>
</evidence>